<gene>
    <name evidence="2" type="ORF">B1A74_10380</name>
</gene>
<evidence type="ECO:0000313" key="2">
    <source>
        <dbReference type="EMBL" id="OOC09597.1"/>
    </source>
</evidence>
<protein>
    <recommendedName>
        <fullName evidence="4">DUF945 domain-containing protein</fullName>
    </recommendedName>
</protein>
<dbReference type="STRING" id="252474.B1A74_10380"/>
<sequence>MASGLAKAGVAVGVVVLGGAAWAGGDRLVQAHAQDSLQEALDRFEADAAAVDEFDVIRLAYDRDAGTVDYRFRYRPESDNPLHEPLAELQGTPEPSVSASGRMEVEDYGLARWVSGQPFRAAGTLPWAEAVAADLPALEQDHWATLEFAHRPGGDTRIHLQGTGYDGDLLMAGQHRIGELSWDAWEASAQIAGEAGLQALHAELPRAWIGVPGEMDLRIDGLRMRGDNLVIVDSLLVEGDSELALDGIEGEFDDESFRMRDLRLAGVTRETDGRSRSDLSLELGETRAEGLTGLQQFHAELHLDLDAASVREAGRLGREVEAGLHALEDVDALYQQWLMDTASHGAVLELRELRVVDTHGDALDGSLTLRAGEIPPAAWQGPGLLEYLSGSLQAGVDRGLIRTSVREDMALREPHRPAADLDREAEELVAMLMQGAREFPLFAVEDDRVRLDVEVAEGMIVVGGEPMMAVTDLMLLLQG</sequence>
<keyword evidence="3" id="KW-1185">Reference proteome</keyword>
<proteinExistence type="predicted"/>
<dbReference type="Proteomes" id="UP000189177">
    <property type="component" value="Unassembled WGS sequence"/>
</dbReference>
<dbReference type="RefSeq" id="WP_024328600.1">
    <property type="nucleotide sequence ID" value="NZ_MUZR01000044.1"/>
</dbReference>
<organism evidence="2 3">
    <name type="scientific">Thioalkalivibrio halophilus</name>
    <dbReference type="NCBI Taxonomy" id="252474"/>
    <lineage>
        <taxon>Bacteria</taxon>
        <taxon>Pseudomonadati</taxon>
        <taxon>Pseudomonadota</taxon>
        <taxon>Gammaproteobacteria</taxon>
        <taxon>Chromatiales</taxon>
        <taxon>Ectothiorhodospiraceae</taxon>
        <taxon>Thioalkalivibrio</taxon>
    </lineage>
</organism>
<evidence type="ECO:0008006" key="4">
    <source>
        <dbReference type="Google" id="ProtNLM"/>
    </source>
</evidence>
<dbReference type="AlphaFoldDB" id="A0A1V2ZWT7"/>
<feature type="region of interest" description="Disordered" evidence="1">
    <location>
        <begin position="79"/>
        <end position="99"/>
    </location>
</feature>
<dbReference type="Pfam" id="PF06097">
    <property type="entry name" value="DUF945"/>
    <property type="match status" value="1"/>
</dbReference>
<name>A0A1V2ZWT7_9GAMM</name>
<evidence type="ECO:0000313" key="3">
    <source>
        <dbReference type="Proteomes" id="UP000189177"/>
    </source>
</evidence>
<dbReference type="InterPro" id="IPR010352">
    <property type="entry name" value="DUF945"/>
</dbReference>
<evidence type="ECO:0000256" key="1">
    <source>
        <dbReference type="SAM" id="MobiDB-lite"/>
    </source>
</evidence>
<comment type="caution">
    <text evidence="2">The sequence shown here is derived from an EMBL/GenBank/DDBJ whole genome shotgun (WGS) entry which is preliminary data.</text>
</comment>
<accession>A0A1V2ZWT7</accession>
<reference evidence="2 3" key="1">
    <citation type="submission" date="2017-02" db="EMBL/GenBank/DDBJ databases">
        <title>Genomic diversity within the haloalkaliphilic genus Thioalkalivibrio.</title>
        <authorList>
            <person name="Ahn A.-C."/>
            <person name="Meier-Kolthoff J."/>
            <person name="Overmars L."/>
            <person name="Richter M."/>
            <person name="Woyke T."/>
            <person name="Sorokin D.Y."/>
            <person name="Muyzer G."/>
        </authorList>
    </citation>
    <scope>NUCLEOTIDE SEQUENCE [LARGE SCALE GENOMIC DNA]</scope>
    <source>
        <strain evidence="2 3">HL17</strain>
    </source>
</reference>
<dbReference type="OrthoDB" id="5791126at2"/>
<dbReference type="EMBL" id="MUZR01000044">
    <property type="protein sequence ID" value="OOC09597.1"/>
    <property type="molecule type" value="Genomic_DNA"/>
</dbReference>